<evidence type="ECO:0000313" key="1">
    <source>
        <dbReference type="EMBL" id="CAG6449986.1"/>
    </source>
</evidence>
<reference evidence="1" key="1">
    <citation type="submission" date="2021-05" db="EMBL/GenBank/DDBJ databases">
        <authorList>
            <person name="Alioto T."/>
            <person name="Alioto T."/>
            <person name="Gomez Garrido J."/>
        </authorList>
    </citation>
    <scope>NUCLEOTIDE SEQUENCE</scope>
</reference>
<dbReference type="EMBL" id="HBUE01014707">
    <property type="protein sequence ID" value="CAG6449986.1"/>
    <property type="molecule type" value="Transcribed_RNA"/>
</dbReference>
<protein>
    <submittedName>
        <fullName evidence="1">(northern house mosquito) hypothetical protein</fullName>
    </submittedName>
</protein>
<sequence length="105" mass="12282">MIRQGQLTWASQHRFQRATSSRVSKIRPPSSVPLTPHDSLSKIFDNTRACTHTHCRDCLDRHEKRHAIFFFCVNLSKLHNLHKNFFNHSQIFTSPSVQEIRNTAK</sequence>
<dbReference type="AlphaFoldDB" id="A0A8D8A437"/>
<accession>A0A8D8A437</accession>
<proteinExistence type="predicted"/>
<organism evidence="1">
    <name type="scientific">Culex pipiens</name>
    <name type="common">House mosquito</name>
    <dbReference type="NCBI Taxonomy" id="7175"/>
    <lineage>
        <taxon>Eukaryota</taxon>
        <taxon>Metazoa</taxon>
        <taxon>Ecdysozoa</taxon>
        <taxon>Arthropoda</taxon>
        <taxon>Hexapoda</taxon>
        <taxon>Insecta</taxon>
        <taxon>Pterygota</taxon>
        <taxon>Neoptera</taxon>
        <taxon>Endopterygota</taxon>
        <taxon>Diptera</taxon>
        <taxon>Nematocera</taxon>
        <taxon>Culicoidea</taxon>
        <taxon>Culicidae</taxon>
        <taxon>Culicinae</taxon>
        <taxon>Culicini</taxon>
        <taxon>Culex</taxon>
        <taxon>Culex</taxon>
    </lineage>
</organism>
<name>A0A8D8A437_CULPI</name>